<sequence length="331" mass="36227">MRVTRSARAVHAFVRMPHHRSVPPTSPSGIIVNRDVLLRQFRDFYRTLQHCTLVDKVHLMAERPGVESLRVADQMASLGPVLLGMPLTGMEHRSSEFLETMRYVRGAGGPTTVSAYLQDNDACRCHSGDIVCLPQGVAVGHGPRTNAAAHQVLRELFGSGDAPDGGTHGGDGPAVTSPGRSNKFEVVTLEQESDAPPLGDYFGFAGNDILLVWKDEHGLLAVDQLQQQLAKSELQLQVLYLEPGCHFLTFYGIDYTPDVLVQKGFERSMDTLAAAGLNPISVQWSEMDKLGISMRSTVLPLKFLQSPSSTGGLLQRSRNRVNRWAASQITQ</sequence>
<organism evidence="3 4">
    <name type="scientific">Leishmania panamensis</name>
    <dbReference type="NCBI Taxonomy" id="5679"/>
    <lineage>
        <taxon>Eukaryota</taxon>
        <taxon>Discoba</taxon>
        <taxon>Euglenozoa</taxon>
        <taxon>Kinetoplastea</taxon>
        <taxon>Metakinetoplastina</taxon>
        <taxon>Trypanosomatida</taxon>
        <taxon>Trypanosomatidae</taxon>
        <taxon>Leishmaniinae</taxon>
        <taxon>Leishmania</taxon>
        <taxon>Leishmania guyanensis species complex</taxon>
    </lineage>
</organism>
<reference evidence="3 4" key="1">
    <citation type="journal article" date="2015" name="Sci. Rep.">
        <title>The genome of Leishmania panamensis: insights into genomics of the L. (Viannia) subgenus.</title>
        <authorList>
            <person name="Llanes A."/>
            <person name="Restrepo C.M."/>
            <person name="Vecchio G.D."/>
            <person name="Anguizola F.J."/>
            <person name="Lleonart R."/>
        </authorList>
    </citation>
    <scope>NUCLEOTIDE SEQUENCE [LARGE SCALE GENOMIC DNA]</scope>
    <source>
        <strain evidence="3 4">MHOM/PA/94/PSC-1</strain>
    </source>
</reference>
<dbReference type="FunFam" id="3.75.10.10:FF:000010">
    <property type="entry name" value="Mitochondrial RNA binding protein"/>
    <property type="match status" value="1"/>
</dbReference>
<evidence type="ECO:0000256" key="1">
    <source>
        <dbReference type="SAM" id="MobiDB-lite"/>
    </source>
</evidence>
<keyword evidence="4" id="KW-1185">Reference proteome</keyword>
<accession>A0A088RZH9</accession>
<dbReference type="Pfam" id="PF26170">
    <property type="entry name" value="RESC5"/>
    <property type="match status" value="1"/>
</dbReference>
<dbReference type="InterPro" id="IPR058722">
    <property type="entry name" value="RESC5"/>
</dbReference>
<gene>
    <name evidence="3" type="ORF">LPMP_331320</name>
</gene>
<proteinExistence type="predicted"/>
<dbReference type="KEGG" id="lpan:LPMP_331320"/>
<evidence type="ECO:0000259" key="2">
    <source>
        <dbReference type="Pfam" id="PF26170"/>
    </source>
</evidence>
<dbReference type="VEuPathDB" id="TriTrypDB:LPMP_331320"/>
<dbReference type="SUPFAM" id="SSF55909">
    <property type="entry name" value="Pentein"/>
    <property type="match status" value="1"/>
</dbReference>
<dbReference type="RefSeq" id="XP_010702224.1">
    <property type="nucleotide sequence ID" value="XM_010703922.1"/>
</dbReference>
<evidence type="ECO:0000313" key="3">
    <source>
        <dbReference type="EMBL" id="AIO01424.1"/>
    </source>
</evidence>
<dbReference type="EMBL" id="CP009402">
    <property type="protein sequence ID" value="AIO01424.1"/>
    <property type="molecule type" value="Genomic_DNA"/>
</dbReference>
<dbReference type="AlphaFoldDB" id="A0A088RZH9"/>
<dbReference type="VEuPathDB" id="TriTrypDB:LPAL13_330018300"/>
<name>A0A088RZH9_LEIPA</name>
<dbReference type="Gene3D" id="3.75.10.10">
    <property type="entry name" value="L-arginine/glycine Amidinotransferase, Chain A"/>
    <property type="match status" value="1"/>
</dbReference>
<dbReference type="Proteomes" id="UP000063063">
    <property type="component" value="Chromosome 33"/>
</dbReference>
<protein>
    <submittedName>
        <fullName evidence="3">Mitochondrial RNA binding protein, putative</fullName>
    </submittedName>
</protein>
<dbReference type="eggNOG" id="ENOG502QQA5">
    <property type="taxonomic scope" value="Eukaryota"/>
</dbReference>
<dbReference type="GeneID" id="22578285"/>
<feature type="domain" description="RNA-editing substrate-binding complex 5 protein" evidence="2">
    <location>
        <begin position="4"/>
        <end position="317"/>
    </location>
</feature>
<dbReference type="OrthoDB" id="269556at2759"/>
<feature type="region of interest" description="Disordered" evidence="1">
    <location>
        <begin position="158"/>
        <end position="180"/>
    </location>
</feature>
<dbReference type="CDD" id="cd23678">
    <property type="entry name" value="RESC5"/>
    <property type="match status" value="1"/>
</dbReference>
<evidence type="ECO:0000313" key="4">
    <source>
        <dbReference type="Proteomes" id="UP000063063"/>
    </source>
</evidence>